<name>A0A1I6TCU9_9CAUL</name>
<accession>A0A1I6TCU9</accession>
<sequence length="168" mass="18282">MFRAALALALAFAPPSPVNGASSVPEAEIVVLATGGPGDPLAGQTVRLLEALEADGRLRYGRPSFDGEVFRHCLTHDPDPTHERVDCVRTSTPERATAAPLVVIVLGYTRERGSYQRMQCIGRAREGFLRSIYVRDFDHPRPDVSGGTRTAALRCIEEALGSRPQNRD</sequence>
<gene>
    <name evidence="2" type="ORF">SAMN05192570_3135</name>
</gene>
<keyword evidence="1" id="KW-0732">Signal</keyword>
<protein>
    <submittedName>
        <fullName evidence="2">Uncharacterized protein</fullName>
    </submittedName>
</protein>
<dbReference type="STRING" id="871741.SAMN05192570_3135"/>
<feature type="chain" id="PRO_5011573310" evidence="1">
    <location>
        <begin position="21"/>
        <end position="168"/>
    </location>
</feature>
<keyword evidence="3" id="KW-1185">Reference proteome</keyword>
<dbReference type="RefSeq" id="WP_092313021.1">
    <property type="nucleotide sequence ID" value="NZ_FOZV01000009.1"/>
</dbReference>
<evidence type="ECO:0000256" key="1">
    <source>
        <dbReference type="SAM" id="SignalP"/>
    </source>
</evidence>
<proteinExistence type="predicted"/>
<feature type="signal peptide" evidence="1">
    <location>
        <begin position="1"/>
        <end position="20"/>
    </location>
</feature>
<organism evidence="2 3">
    <name type="scientific">Brevundimonas viscosa</name>
    <dbReference type="NCBI Taxonomy" id="871741"/>
    <lineage>
        <taxon>Bacteria</taxon>
        <taxon>Pseudomonadati</taxon>
        <taxon>Pseudomonadota</taxon>
        <taxon>Alphaproteobacteria</taxon>
        <taxon>Caulobacterales</taxon>
        <taxon>Caulobacteraceae</taxon>
        <taxon>Brevundimonas</taxon>
    </lineage>
</organism>
<dbReference type="OrthoDB" id="7207527at2"/>
<evidence type="ECO:0000313" key="3">
    <source>
        <dbReference type="Proteomes" id="UP000198788"/>
    </source>
</evidence>
<dbReference type="Proteomes" id="UP000198788">
    <property type="component" value="Unassembled WGS sequence"/>
</dbReference>
<evidence type="ECO:0000313" key="2">
    <source>
        <dbReference type="EMBL" id="SFS87031.1"/>
    </source>
</evidence>
<dbReference type="AlphaFoldDB" id="A0A1I6TCU9"/>
<dbReference type="EMBL" id="FOZV01000009">
    <property type="protein sequence ID" value="SFS87031.1"/>
    <property type="molecule type" value="Genomic_DNA"/>
</dbReference>
<reference evidence="3" key="1">
    <citation type="submission" date="2016-10" db="EMBL/GenBank/DDBJ databases">
        <authorList>
            <person name="Varghese N."/>
            <person name="Submissions S."/>
        </authorList>
    </citation>
    <scope>NUCLEOTIDE SEQUENCE [LARGE SCALE GENOMIC DNA]</scope>
    <source>
        <strain evidence="3">CGMCC 1.10683</strain>
    </source>
</reference>